<evidence type="ECO:0000313" key="4">
    <source>
        <dbReference type="Proteomes" id="UP000577386"/>
    </source>
</evidence>
<accession>A0A7W3RNF8</accession>
<reference evidence="3 4" key="1">
    <citation type="submission" date="2020-08" db="EMBL/GenBank/DDBJ databases">
        <title>Sequencing the genomes of 1000 actinobacteria strains.</title>
        <authorList>
            <person name="Klenk H.-P."/>
        </authorList>
    </citation>
    <scope>NUCLEOTIDE SEQUENCE [LARGE SCALE GENOMIC DNA]</scope>
    <source>
        <strain evidence="3 4">DSM 41827</strain>
    </source>
</reference>
<dbReference type="GO" id="GO:0047921">
    <property type="term" value="F:aminoglycoside 2'-N-acetyltransferase activity"/>
    <property type="evidence" value="ECO:0007669"/>
    <property type="project" value="UniProtKB-EC"/>
</dbReference>
<feature type="domain" description="N-acetyltransferase" evidence="2">
    <location>
        <begin position="8"/>
        <end position="160"/>
    </location>
</feature>
<dbReference type="EC" id="2.3.1.59" evidence="3"/>
<feature type="region of interest" description="Disordered" evidence="1">
    <location>
        <begin position="166"/>
        <end position="185"/>
    </location>
</feature>
<dbReference type="AlphaFoldDB" id="A0A7W3RNF8"/>
<dbReference type="EMBL" id="JACJIJ010000002">
    <property type="protein sequence ID" value="MBA9056187.1"/>
    <property type="molecule type" value="Genomic_DNA"/>
</dbReference>
<protein>
    <submittedName>
        <fullName evidence="3">Aminoglycoside 2'-N-acetyltransferase I</fullName>
        <ecNumber evidence="3">2.3.1.59</ecNumber>
    </submittedName>
</protein>
<dbReference type="InterPro" id="IPR016181">
    <property type="entry name" value="Acyl_CoA_acyltransferase"/>
</dbReference>
<dbReference type="CDD" id="cd04301">
    <property type="entry name" value="NAT_SF"/>
    <property type="match status" value="1"/>
</dbReference>
<name>A0A7W3RNF8_STRMR</name>
<dbReference type="PROSITE" id="PS51186">
    <property type="entry name" value="GNAT"/>
    <property type="match status" value="1"/>
</dbReference>
<dbReference type="InterPro" id="IPR000182">
    <property type="entry name" value="GNAT_dom"/>
</dbReference>
<feature type="compositionally biased region" description="Basic and acidic residues" evidence="1">
    <location>
        <begin position="166"/>
        <end position="178"/>
    </location>
</feature>
<dbReference type="Pfam" id="PF13527">
    <property type="entry name" value="Acetyltransf_9"/>
    <property type="match status" value="1"/>
</dbReference>
<organism evidence="3 4">
    <name type="scientific">Streptomyces murinus</name>
    <dbReference type="NCBI Taxonomy" id="33900"/>
    <lineage>
        <taxon>Bacteria</taxon>
        <taxon>Bacillati</taxon>
        <taxon>Actinomycetota</taxon>
        <taxon>Actinomycetes</taxon>
        <taxon>Kitasatosporales</taxon>
        <taxon>Streptomycetaceae</taxon>
        <taxon>Streptomyces</taxon>
    </lineage>
</organism>
<evidence type="ECO:0000256" key="1">
    <source>
        <dbReference type="SAM" id="MobiDB-lite"/>
    </source>
</evidence>
<gene>
    <name evidence="3" type="ORF">HDA42_005365</name>
</gene>
<keyword evidence="4" id="KW-1185">Reference proteome</keyword>
<sequence length="206" mass="22421">MTVRLRLAHTADLDPAELAEIRALLDVAFGGDFSDEDWDHGLGGLHVLIRDGFGLAAHGSVVMRRLRHAGRWLRTGYVEAVAVRADARRTGLGGRVMAELERVIERAYDLGALSAGAAGAPLYTARGWRRWEGRVCALSPKDGIVRLPEEEGSLYVRPCPDPADEVRPCPDPADEVRPCPDPADNVRPCLDPADALVLDWRDGDVA</sequence>
<dbReference type="SUPFAM" id="SSF55729">
    <property type="entry name" value="Acyl-CoA N-acyltransferases (Nat)"/>
    <property type="match status" value="1"/>
</dbReference>
<dbReference type="Proteomes" id="UP000577386">
    <property type="component" value="Unassembled WGS sequence"/>
</dbReference>
<keyword evidence="3" id="KW-0808">Transferase</keyword>
<comment type="caution">
    <text evidence="3">The sequence shown here is derived from an EMBL/GenBank/DDBJ whole genome shotgun (WGS) entry which is preliminary data.</text>
</comment>
<keyword evidence="3" id="KW-0012">Acyltransferase</keyword>
<dbReference type="GeneID" id="93976654"/>
<dbReference type="Gene3D" id="3.40.630.30">
    <property type="match status" value="1"/>
</dbReference>
<evidence type="ECO:0000313" key="3">
    <source>
        <dbReference type="EMBL" id="MBA9056187.1"/>
    </source>
</evidence>
<dbReference type="RefSeq" id="WP_182776784.1">
    <property type="nucleotide sequence ID" value="NZ_BAAAHW010000005.1"/>
</dbReference>
<proteinExistence type="predicted"/>
<evidence type="ECO:0000259" key="2">
    <source>
        <dbReference type="PROSITE" id="PS51186"/>
    </source>
</evidence>